<sequence length="96" mass="11156">MDIHMYELDSSLKLSKKLSMLWALTSKKLVSVGIAGLFWVIWITRNNACFHHTRLTSPFGVIKRFCYWLNLWAVLLKKEENPSLLRWGTIFEAANG</sequence>
<keyword evidence="1" id="KW-0472">Membrane</keyword>
<organism evidence="2">
    <name type="scientific">Brachypodium distachyon</name>
    <name type="common">Purple false brome</name>
    <name type="synonym">Trachynia distachya</name>
    <dbReference type="NCBI Taxonomy" id="15368"/>
    <lineage>
        <taxon>Eukaryota</taxon>
        <taxon>Viridiplantae</taxon>
        <taxon>Streptophyta</taxon>
        <taxon>Embryophyta</taxon>
        <taxon>Tracheophyta</taxon>
        <taxon>Spermatophyta</taxon>
        <taxon>Magnoliopsida</taxon>
        <taxon>Liliopsida</taxon>
        <taxon>Poales</taxon>
        <taxon>Poaceae</taxon>
        <taxon>BOP clade</taxon>
        <taxon>Pooideae</taxon>
        <taxon>Stipodae</taxon>
        <taxon>Brachypodieae</taxon>
        <taxon>Brachypodium</taxon>
    </lineage>
</organism>
<gene>
    <name evidence="2" type="ORF">BRADI_3g34617v3</name>
</gene>
<reference evidence="2 3" key="1">
    <citation type="journal article" date="2010" name="Nature">
        <title>Genome sequencing and analysis of the model grass Brachypodium distachyon.</title>
        <authorList>
            <consortium name="International Brachypodium Initiative"/>
        </authorList>
    </citation>
    <scope>NUCLEOTIDE SEQUENCE [LARGE SCALE GENOMIC DNA]</scope>
    <source>
        <strain evidence="2 3">Bd21</strain>
    </source>
</reference>
<dbReference type="AlphaFoldDB" id="A0A0Q3ICG6"/>
<dbReference type="Proteomes" id="UP000008810">
    <property type="component" value="Chromosome 3"/>
</dbReference>
<evidence type="ECO:0000313" key="2">
    <source>
        <dbReference type="EMBL" id="KQJ98011.1"/>
    </source>
</evidence>
<reference evidence="3" key="3">
    <citation type="submission" date="2018-08" db="UniProtKB">
        <authorList>
            <consortium name="EnsemblPlants"/>
        </authorList>
    </citation>
    <scope>IDENTIFICATION</scope>
    <source>
        <strain evidence="3">cv. Bd21</strain>
    </source>
</reference>
<proteinExistence type="predicted"/>
<evidence type="ECO:0000313" key="4">
    <source>
        <dbReference type="Proteomes" id="UP000008810"/>
    </source>
</evidence>
<keyword evidence="4" id="KW-1185">Reference proteome</keyword>
<dbReference type="InParanoid" id="A0A0Q3ICG6"/>
<keyword evidence="1" id="KW-1133">Transmembrane helix</keyword>
<name>A0A0Q3ICG6_BRADI</name>
<evidence type="ECO:0000256" key="1">
    <source>
        <dbReference type="SAM" id="Phobius"/>
    </source>
</evidence>
<dbReference type="EnsemblPlants" id="KQJ98011">
    <property type="protein sequence ID" value="KQJ98011"/>
    <property type="gene ID" value="BRADI_3g34617v3"/>
</dbReference>
<feature type="transmembrane region" description="Helical" evidence="1">
    <location>
        <begin position="21"/>
        <end position="42"/>
    </location>
</feature>
<protein>
    <submittedName>
        <fullName evidence="2 3">Uncharacterized protein</fullName>
    </submittedName>
</protein>
<evidence type="ECO:0000313" key="3">
    <source>
        <dbReference type="EnsemblPlants" id="KQJ98011"/>
    </source>
</evidence>
<reference evidence="2" key="2">
    <citation type="submission" date="2017-06" db="EMBL/GenBank/DDBJ databases">
        <title>WGS assembly of Brachypodium distachyon.</title>
        <authorList>
            <consortium name="The International Brachypodium Initiative"/>
            <person name="Lucas S."/>
            <person name="Harmon-Smith M."/>
            <person name="Lail K."/>
            <person name="Tice H."/>
            <person name="Grimwood J."/>
            <person name="Bruce D."/>
            <person name="Barry K."/>
            <person name="Shu S."/>
            <person name="Lindquist E."/>
            <person name="Wang M."/>
            <person name="Pitluck S."/>
            <person name="Vogel J.P."/>
            <person name="Garvin D.F."/>
            <person name="Mockler T.C."/>
            <person name="Schmutz J."/>
            <person name="Rokhsar D."/>
            <person name="Bevan M.W."/>
        </authorList>
    </citation>
    <scope>NUCLEOTIDE SEQUENCE</scope>
    <source>
        <strain evidence="2">Bd21</strain>
    </source>
</reference>
<dbReference type="EMBL" id="CM000882">
    <property type="protein sequence ID" value="KQJ98011.1"/>
    <property type="molecule type" value="Genomic_DNA"/>
</dbReference>
<accession>A0A0Q3ICG6</accession>
<keyword evidence="1" id="KW-0812">Transmembrane</keyword>
<dbReference type="Gramene" id="KQJ98011">
    <property type="protein sequence ID" value="KQJ98011"/>
    <property type="gene ID" value="BRADI_3g34617v3"/>
</dbReference>